<dbReference type="EMBL" id="JAURUE010000001">
    <property type="protein sequence ID" value="MDP9610346.1"/>
    <property type="molecule type" value="Genomic_DNA"/>
</dbReference>
<accession>A0ABT9KPH9</accession>
<name>A0ABT9KPH9_9ACTN</name>
<evidence type="ECO:0000259" key="1">
    <source>
        <dbReference type="Pfam" id="PF17754"/>
    </source>
</evidence>
<dbReference type="Gene3D" id="1.10.357.10">
    <property type="entry name" value="Tetracycline Repressor, domain 2"/>
    <property type="match status" value="1"/>
</dbReference>
<protein>
    <recommendedName>
        <fullName evidence="1">MftR C-terminal domain-containing protein</fullName>
    </recommendedName>
</protein>
<dbReference type="Pfam" id="PF17754">
    <property type="entry name" value="TetR_C_14"/>
    <property type="match status" value="1"/>
</dbReference>
<dbReference type="Proteomes" id="UP001234880">
    <property type="component" value="Unassembled WGS sequence"/>
</dbReference>
<evidence type="ECO:0000313" key="2">
    <source>
        <dbReference type="EMBL" id="MDP9610346.1"/>
    </source>
</evidence>
<feature type="domain" description="MftR C-terminal" evidence="1">
    <location>
        <begin position="5"/>
        <end position="81"/>
    </location>
</feature>
<evidence type="ECO:0000313" key="3">
    <source>
        <dbReference type="Proteomes" id="UP001234880"/>
    </source>
</evidence>
<dbReference type="InterPro" id="IPR041347">
    <property type="entry name" value="MftR_C"/>
</dbReference>
<organism evidence="2 3">
    <name type="scientific">Streptomyces demainii</name>
    <dbReference type="NCBI Taxonomy" id="588122"/>
    <lineage>
        <taxon>Bacteria</taxon>
        <taxon>Bacillati</taxon>
        <taxon>Actinomycetota</taxon>
        <taxon>Actinomycetes</taxon>
        <taxon>Kitasatosporales</taxon>
        <taxon>Streptomycetaceae</taxon>
        <taxon>Streptomyces</taxon>
    </lineage>
</organism>
<comment type="caution">
    <text evidence="2">The sequence shown here is derived from an EMBL/GenBank/DDBJ whole genome shotgun (WGS) entry which is preliminary data.</text>
</comment>
<keyword evidence="3" id="KW-1185">Reference proteome</keyword>
<gene>
    <name evidence="2" type="ORF">JOF35_002623</name>
</gene>
<reference evidence="2 3" key="1">
    <citation type="submission" date="2023-07" db="EMBL/GenBank/DDBJ databases">
        <title>Sequencing the genomes of 1000 actinobacteria strains.</title>
        <authorList>
            <person name="Klenk H.-P."/>
        </authorList>
    </citation>
    <scope>NUCLEOTIDE SEQUENCE [LARGE SCALE GENOMIC DNA]</scope>
    <source>
        <strain evidence="2 3">DSM 41600</strain>
    </source>
</reference>
<proteinExistence type="predicted"/>
<sequence>MVPPELHMRMYRLIESTPSLLAVHLRRTAELEERLAREIARREGLDIDTDPRPRLVVAMFGGVIRVAGKLWVEGQDDSTVTLRDITAFHLDYVGPALAEQWDK</sequence>